<dbReference type="InterPro" id="IPR054576">
    <property type="entry name" value="At5g48480-like_N"/>
</dbReference>
<evidence type="ECO:0000259" key="1">
    <source>
        <dbReference type="PROSITE" id="PS51819"/>
    </source>
</evidence>
<dbReference type="PANTHER" id="PTHR34109">
    <property type="entry name" value="BNAUNNG04460D PROTEIN-RELATED"/>
    <property type="match status" value="1"/>
</dbReference>
<proteinExistence type="predicted"/>
<dbReference type="SUPFAM" id="SSF54593">
    <property type="entry name" value="Glyoxalase/Bleomycin resistance protein/Dihydroxybiphenyl dioxygenase"/>
    <property type="match status" value="1"/>
</dbReference>
<dbReference type="Gene3D" id="3.10.180.10">
    <property type="entry name" value="2,3-Dihydroxybiphenyl 1,2-Dioxygenase, domain 1"/>
    <property type="match status" value="1"/>
</dbReference>
<keyword evidence="3" id="KW-1185">Reference proteome</keyword>
<gene>
    <name evidence="2" type="ORF">H6P81_017189</name>
</gene>
<evidence type="ECO:0000313" key="3">
    <source>
        <dbReference type="Proteomes" id="UP000825729"/>
    </source>
</evidence>
<dbReference type="AlphaFoldDB" id="A0AAV7DXF6"/>
<dbReference type="Pfam" id="PF22656">
    <property type="entry name" value="At5g48480-like_N"/>
    <property type="match status" value="1"/>
</dbReference>
<evidence type="ECO:0000313" key="2">
    <source>
        <dbReference type="EMBL" id="KAG9441335.1"/>
    </source>
</evidence>
<dbReference type="PROSITE" id="PS51819">
    <property type="entry name" value="VOC"/>
    <property type="match status" value="1"/>
</dbReference>
<name>A0AAV7DXF6_ARIFI</name>
<sequence length="137" mass="14538">MALKCQICVPGSKAEEAISFYKSAFGAEELKRARNSKSNGEFLCSELNIGGTVFILCNETPECSTGCCSCFCLQMEDLEAAFANAIKAGAIVEREIGENESGLCCGSRYGKLKDPYGNVWAICSAENRCCGAAVSAC</sequence>
<dbReference type="Proteomes" id="UP000825729">
    <property type="component" value="Unassembled WGS sequence"/>
</dbReference>
<dbReference type="InterPro" id="IPR037523">
    <property type="entry name" value="VOC_core"/>
</dbReference>
<accession>A0AAV7DXF6</accession>
<dbReference type="InterPro" id="IPR029068">
    <property type="entry name" value="Glyas_Bleomycin-R_OHBP_Dase"/>
</dbReference>
<dbReference type="InterPro" id="IPR054575">
    <property type="entry name" value="At5g48480-like_C"/>
</dbReference>
<reference evidence="2 3" key="1">
    <citation type="submission" date="2021-07" db="EMBL/GenBank/DDBJ databases">
        <title>The Aristolochia fimbriata genome: insights into angiosperm evolution, floral development and chemical biosynthesis.</title>
        <authorList>
            <person name="Jiao Y."/>
        </authorList>
    </citation>
    <scope>NUCLEOTIDE SEQUENCE [LARGE SCALE GENOMIC DNA]</scope>
    <source>
        <strain evidence="2">IBCAS-2021</strain>
        <tissue evidence="2">Leaf</tissue>
    </source>
</reference>
<dbReference type="Pfam" id="PF22650">
    <property type="entry name" value="At5g48480-like_C"/>
    <property type="match status" value="1"/>
</dbReference>
<feature type="domain" description="VOC" evidence="1">
    <location>
        <begin position="2"/>
        <end position="125"/>
    </location>
</feature>
<organism evidence="2 3">
    <name type="scientific">Aristolochia fimbriata</name>
    <name type="common">White veined hardy Dutchman's pipe vine</name>
    <dbReference type="NCBI Taxonomy" id="158543"/>
    <lineage>
        <taxon>Eukaryota</taxon>
        <taxon>Viridiplantae</taxon>
        <taxon>Streptophyta</taxon>
        <taxon>Embryophyta</taxon>
        <taxon>Tracheophyta</taxon>
        <taxon>Spermatophyta</taxon>
        <taxon>Magnoliopsida</taxon>
        <taxon>Magnoliidae</taxon>
        <taxon>Piperales</taxon>
        <taxon>Aristolochiaceae</taxon>
        <taxon>Aristolochia</taxon>
    </lineage>
</organism>
<dbReference type="PANTHER" id="PTHR34109:SF1">
    <property type="entry name" value="VOC DOMAIN-CONTAINING PROTEIN"/>
    <property type="match status" value="1"/>
</dbReference>
<protein>
    <recommendedName>
        <fullName evidence="1">VOC domain-containing protein</fullName>
    </recommendedName>
</protein>
<dbReference type="EMBL" id="JAINDJ010000007">
    <property type="protein sequence ID" value="KAG9441335.1"/>
    <property type="molecule type" value="Genomic_DNA"/>
</dbReference>
<comment type="caution">
    <text evidence="2">The sequence shown here is derived from an EMBL/GenBank/DDBJ whole genome shotgun (WGS) entry which is preliminary data.</text>
</comment>